<keyword evidence="4" id="KW-1185">Reference proteome</keyword>
<evidence type="ECO:0008006" key="5">
    <source>
        <dbReference type="Google" id="ProtNLM"/>
    </source>
</evidence>
<reference evidence="3 4" key="1">
    <citation type="submission" date="2015-05" db="EMBL/GenBank/DDBJ databases">
        <title>Genome sequence of Mycobacterium haemophilum.</title>
        <authorList>
            <person name="Greninger A.L."/>
            <person name="Cunningham G."/>
            <person name="Miller S."/>
        </authorList>
    </citation>
    <scope>NUCLEOTIDE SEQUENCE [LARGE SCALE GENOMIC DNA]</scope>
    <source>
        <strain evidence="4">UC1</strain>
    </source>
</reference>
<dbReference type="Proteomes" id="UP000036334">
    <property type="component" value="Unassembled WGS sequence"/>
</dbReference>
<gene>
    <name evidence="3" type="ORF">ABH38_17045</name>
</gene>
<evidence type="ECO:0000313" key="4">
    <source>
        <dbReference type="Proteomes" id="UP000036334"/>
    </source>
</evidence>
<evidence type="ECO:0000256" key="2">
    <source>
        <dbReference type="SAM" id="SignalP"/>
    </source>
</evidence>
<name>A0A0I9U2J2_9MYCO</name>
<dbReference type="EMBL" id="LDPR01000018">
    <property type="protein sequence ID" value="KLO35045.1"/>
    <property type="molecule type" value="Genomic_DNA"/>
</dbReference>
<protein>
    <recommendedName>
        <fullName evidence="5">Lipoprotein</fullName>
    </recommendedName>
</protein>
<feature type="region of interest" description="Disordered" evidence="1">
    <location>
        <begin position="28"/>
        <end position="56"/>
    </location>
</feature>
<evidence type="ECO:0000313" key="3">
    <source>
        <dbReference type="EMBL" id="KLO35045.1"/>
    </source>
</evidence>
<dbReference type="PATRIC" id="fig|29311.18.peg.2160"/>
<proteinExistence type="predicted"/>
<feature type="chain" id="PRO_5038368676" description="Lipoprotein" evidence="2">
    <location>
        <begin position="19"/>
        <end position="205"/>
    </location>
</feature>
<accession>A0A0I9U2J2</accession>
<evidence type="ECO:0000256" key="1">
    <source>
        <dbReference type="SAM" id="MobiDB-lite"/>
    </source>
</evidence>
<dbReference type="RefSeq" id="WP_047316112.1">
    <property type="nucleotide sequence ID" value="NZ_LDPQ01000021.1"/>
</dbReference>
<dbReference type="AlphaFoldDB" id="A0A0I9U2J2"/>
<dbReference type="PROSITE" id="PS51257">
    <property type="entry name" value="PROKAR_LIPOPROTEIN"/>
    <property type="match status" value="1"/>
</dbReference>
<dbReference type="OrthoDB" id="4751027at2"/>
<feature type="signal peptide" evidence="2">
    <location>
        <begin position="1"/>
        <end position="18"/>
    </location>
</feature>
<keyword evidence="2" id="KW-0732">Signal</keyword>
<comment type="caution">
    <text evidence="3">The sequence shown here is derived from an EMBL/GenBank/DDBJ whole genome shotgun (WGS) entry which is preliminary data.</text>
</comment>
<sequence length="205" mass="20131">MRSSQTLVTGLAAAIAVAVSVAGCGSNQSSTTKSGSATSAATTGSSAPTSSAPAQSTDYSGLLIQATDIDAPVSFTASPPTNNPNGQPGVATTFSAQDDIHVIHDTIQILADPAAATNALNSAKTGQANAVKNPATNPANVGTDGTVLTGLSPDGAKGVTILLFTEGKALVTLEFDGPPQSLAPPDFVTDVGQKQDAAVKKGLAG</sequence>
<organism evidence="3 4">
    <name type="scientific">Mycobacterium haemophilum</name>
    <dbReference type="NCBI Taxonomy" id="29311"/>
    <lineage>
        <taxon>Bacteria</taxon>
        <taxon>Bacillati</taxon>
        <taxon>Actinomycetota</taxon>
        <taxon>Actinomycetes</taxon>
        <taxon>Mycobacteriales</taxon>
        <taxon>Mycobacteriaceae</taxon>
        <taxon>Mycobacterium</taxon>
    </lineage>
</organism>